<dbReference type="Proteomes" id="UP000030451">
    <property type="component" value="Unassembled WGS sequence"/>
</dbReference>
<dbReference type="InterPro" id="IPR001915">
    <property type="entry name" value="Peptidase_M48"/>
</dbReference>
<evidence type="ECO:0000256" key="2">
    <source>
        <dbReference type="ARBA" id="ARBA00022723"/>
    </source>
</evidence>
<dbReference type="RefSeq" id="WP_038191628.1">
    <property type="nucleotide sequence ID" value="NZ_JRWP01000035.1"/>
</dbReference>
<dbReference type="GO" id="GO:0051603">
    <property type="term" value="P:proteolysis involved in protein catabolic process"/>
    <property type="evidence" value="ECO:0007669"/>
    <property type="project" value="TreeGrafter"/>
</dbReference>
<keyword evidence="7" id="KW-0812">Transmembrane</keyword>
<keyword evidence="1 6" id="KW-0645">Protease</keyword>
<feature type="domain" description="Peptidase M48" evidence="8">
    <location>
        <begin position="169"/>
        <end position="329"/>
    </location>
</feature>
<evidence type="ECO:0000256" key="3">
    <source>
        <dbReference type="ARBA" id="ARBA00022801"/>
    </source>
</evidence>
<evidence type="ECO:0000259" key="8">
    <source>
        <dbReference type="Pfam" id="PF01435"/>
    </source>
</evidence>
<keyword evidence="7" id="KW-1133">Transmembrane helix</keyword>
<dbReference type="EMBL" id="JRWP01000035">
    <property type="protein sequence ID" value="KGY07945.1"/>
    <property type="molecule type" value="Genomic_DNA"/>
</dbReference>
<gene>
    <name evidence="10" type="ORF">NM06_14210</name>
</gene>
<feature type="transmembrane region" description="Helical" evidence="7">
    <location>
        <begin position="94"/>
        <end position="114"/>
    </location>
</feature>
<name>A0A0A5HUG7_PHOS4</name>
<dbReference type="STRING" id="379097.SE23_09990"/>
<dbReference type="OrthoDB" id="9810445at2"/>
<evidence type="ECO:0000256" key="4">
    <source>
        <dbReference type="ARBA" id="ARBA00022833"/>
    </source>
</evidence>
<comment type="caution">
    <text evidence="10">The sequence shown here is derived from an EMBL/GenBank/DDBJ whole genome shotgun (WGS) entry which is preliminary data.</text>
</comment>
<evidence type="ECO:0000313" key="10">
    <source>
        <dbReference type="EMBL" id="KGY07945.1"/>
    </source>
</evidence>
<keyword evidence="4 6" id="KW-0862">Zinc</keyword>
<dbReference type="InterPro" id="IPR051156">
    <property type="entry name" value="Mito/Outer_Membr_Metalloprot"/>
</dbReference>
<keyword evidence="2" id="KW-0479">Metal-binding</keyword>
<comment type="similarity">
    <text evidence="6">Belongs to the peptidase M48 family.</text>
</comment>
<evidence type="ECO:0000313" key="11">
    <source>
        <dbReference type="Proteomes" id="UP000030451"/>
    </source>
</evidence>
<sequence>MRFQGSAFPPNSSVRLAAELDASSSTSLCIVTEEETVYCEVAWVEVSTPVGNLPIRFKFADGWMFVADRTPQINEWLKRNKRSSFVEKMETKRFAWLLSVVCCIGVIVGSYVYMLPWLSEKVAHAVPDTVAVALGDKVLASLDEHWAPSELSTSEQEQIRTRVSHYLSQIEPLPYSVDIVFRSSEMGANAFALPGGKIVVLDQMVKLAANEQQLDSIILHELGHVHHRHMLKRLVHSSILSVGVSLLTGESSGVIDNMAGVGVFFLSNGHSREAEMEADEYAKHNMRVIYGSSEAMAEMFEQFSQQEEFAIPEWLSSHPDFDERIEAARN</sequence>
<evidence type="ECO:0000256" key="5">
    <source>
        <dbReference type="ARBA" id="ARBA00023049"/>
    </source>
</evidence>
<evidence type="ECO:0000259" key="9">
    <source>
        <dbReference type="Pfam" id="PF23368"/>
    </source>
</evidence>
<proteinExistence type="inferred from homology"/>
<accession>A0A0A5HUG7</accession>
<reference evidence="10 11" key="1">
    <citation type="submission" date="2014-10" db="EMBL/GenBank/DDBJ databases">
        <title>Genome sequencing of Vibrio sinaloensis T08.</title>
        <authorList>
            <person name="Chan K.-G."/>
            <person name="Mohamad N.I."/>
        </authorList>
    </citation>
    <scope>NUCLEOTIDE SEQUENCE [LARGE SCALE GENOMIC DNA]</scope>
    <source>
        <strain evidence="10 11">T08</strain>
    </source>
</reference>
<dbReference type="PANTHER" id="PTHR22726:SF24">
    <property type="entry name" value="M48 FAMILY METALLOPEPTIDASE"/>
    <property type="match status" value="1"/>
</dbReference>
<dbReference type="GO" id="GO:0004222">
    <property type="term" value="F:metalloendopeptidase activity"/>
    <property type="evidence" value="ECO:0007669"/>
    <property type="project" value="InterPro"/>
</dbReference>
<dbReference type="Pfam" id="PF23368">
    <property type="entry name" value="DUF7092"/>
    <property type="match status" value="1"/>
</dbReference>
<dbReference type="GO" id="GO:0046872">
    <property type="term" value="F:metal ion binding"/>
    <property type="evidence" value="ECO:0007669"/>
    <property type="project" value="UniProtKB-KW"/>
</dbReference>
<evidence type="ECO:0000256" key="7">
    <source>
        <dbReference type="SAM" id="Phobius"/>
    </source>
</evidence>
<dbReference type="Pfam" id="PF01435">
    <property type="entry name" value="Peptidase_M48"/>
    <property type="match status" value="1"/>
</dbReference>
<keyword evidence="5 6" id="KW-0482">Metalloprotease</keyword>
<dbReference type="InterPro" id="IPR055518">
    <property type="entry name" value="DUF7092"/>
</dbReference>
<dbReference type="AlphaFoldDB" id="A0A0A5HUG7"/>
<organism evidence="10 11">
    <name type="scientific">Photobacterium sp. (strain ATCC 43367)</name>
    <dbReference type="NCBI Taxonomy" id="379097"/>
    <lineage>
        <taxon>Bacteria</taxon>
        <taxon>Pseudomonadati</taxon>
        <taxon>Pseudomonadota</taxon>
        <taxon>Gammaproteobacteria</taxon>
        <taxon>Vibrionales</taxon>
        <taxon>Vibrionaceae</taxon>
        <taxon>Vibrio</taxon>
        <taxon>Vibrio oreintalis group</taxon>
    </lineage>
</organism>
<evidence type="ECO:0000256" key="6">
    <source>
        <dbReference type="RuleBase" id="RU003983"/>
    </source>
</evidence>
<comment type="cofactor">
    <cofactor evidence="6">
        <name>Zn(2+)</name>
        <dbReference type="ChEBI" id="CHEBI:29105"/>
    </cofactor>
    <text evidence="6">Binds 1 zinc ion per subunit.</text>
</comment>
<dbReference type="GO" id="GO:0016020">
    <property type="term" value="C:membrane"/>
    <property type="evidence" value="ECO:0007669"/>
    <property type="project" value="TreeGrafter"/>
</dbReference>
<dbReference type="PANTHER" id="PTHR22726">
    <property type="entry name" value="METALLOENDOPEPTIDASE OMA1"/>
    <property type="match status" value="1"/>
</dbReference>
<feature type="domain" description="DUF7092" evidence="9">
    <location>
        <begin position="3"/>
        <end position="79"/>
    </location>
</feature>
<keyword evidence="7" id="KW-0472">Membrane</keyword>
<dbReference type="CDD" id="cd07332">
    <property type="entry name" value="M48C_Oma1_like"/>
    <property type="match status" value="1"/>
</dbReference>
<dbReference type="Gene3D" id="3.30.2010.10">
    <property type="entry name" value="Metalloproteases ('zincins'), catalytic domain"/>
    <property type="match status" value="1"/>
</dbReference>
<keyword evidence="3 6" id="KW-0378">Hydrolase</keyword>
<protein>
    <submittedName>
        <fullName evidence="10">Zn-dependent protease</fullName>
    </submittedName>
</protein>
<evidence type="ECO:0000256" key="1">
    <source>
        <dbReference type="ARBA" id="ARBA00022670"/>
    </source>
</evidence>